<dbReference type="Proteomes" id="UP001642260">
    <property type="component" value="Unassembled WGS sequence"/>
</dbReference>
<accession>A0ABC8L6P6</accession>
<evidence type="ECO:0000256" key="2">
    <source>
        <dbReference type="ARBA" id="ARBA00004191"/>
    </source>
</evidence>
<evidence type="ECO:0000256" key="5">
    <source>
        <dbReference type="ARBA" id="ARBA00023316"/>
    </source>
</evidence>
<keyword evidence="6" id="KW-0378">Hydrolase</keyword>
<dbReference type="Pfam" id="PF03283">
    <property type="entry name" value="PAE"/>
    <property type="match status" value="1"/>
</dbReference>
<comment type="subcellular location">
    <subcellularLocation>
        <location evidence="2 6">Secreted</location>
        <location evidence="2 6">Cell wall</location>
    </subcellularLocation>
</comment>
<evidence type="ECO:0000256" key="1">
    <source>
        <dbReference type="ARBA" id="ARBA00003534"/>
    </source>
</evidence>
<keyword evidence="5 6" id="KW-0961">Cell wall biogenesis/degradation</keyword>
<proteinExistence type="inferred from homology"/>
<organism evidence="7 8">
    <name type="scientific">Eruca vesicaria subsp. sativa</name>
    <name type="common">Garden rocket</name>
    <name type="synonym">Eruca sativa</name>
    <dbReference type="NCBI Taxonomy" id="29727"/>
    <lineage>
        <taxon>Eukaryota</taxon>
        <taxon>Viridiplantae</taxon>
        <taxon>Streptophyta</taxon>
        <taxon>Embryophyta</taxon>
        <taxon>Tracheophyta</taxon>
        <taxon>Spermatophyta</taxon>
        <taxon>Magnoliopsida</taxon>
        <taxon>eudicotyledons</taxon>
        <taxon>Gunneridae</taxon>
        <taxon>Pentapetalae</taxon>
        <taxon>rosids</taxon>
        <taxon>malvids</taxon>
        <taxon>Brassicales</taxon>
        <taxon>Brassicaceae</taxon>
        <taxon>Brassiceae</taxon>
        <taxon>Eruca</taxon>
    </lineage>
</organism>
<dbReference type="GO" id="GO:0016787">
    <property type="term" value="F:hydrolase activity"/>
    <property type="evidence" value="ECO:0007669"/>
    <property type="project" value="UniProtKB-KW"/>
</dbReference>
<evidence type="ECO:0000313" key="8">
    <source>
        <dbReference type="Proteomes" id="UP001642260"/>
    </source>
</evidence>
<keyword evidence="4 6" id="KW-0134">Cell wall</keyword>
<dbReference type="InterPro" id="IPR004963">
    <property type="entry name" value="PAE/NOTUM"/>
</dbReference>
<dbReference type="EC" id="3.1.1.-" evidence="6"/>
<keyword evidence="6" id="KW-0964">Secreted</keyword>
<evidence type="ECO:0000256" key="3">
    <source>
        <dbReference type="ARBA" id="ARBA00005784"/>
    </source>
</evidence>
<evidence type="ECO:0000256" key="4">
    <source>
        <dbReference type="ARBA" id="ARBA00022512"/>
    </source>
</evidence>
<comment type="similarity">
    <text evidence="3 6">Belongs to the pectinacetylesterase family.</text>
</comment>
<keyword evidence="8" id="KW-1185">Reference proteome</keyword>
<sequence length="135" mass="15169">MNRFGHGSGANSWLKQLEGGGWSNNVRTCVYMKKTRHGSSNYMEKELQFTRILSDKAQENPVRLHYCDGASFSGYGQDEVAQLQFRGERIWRAAIDDLKANRVRYADQALLSGCSAGGLAAILRCDEFRDMLVSL</sequence>
<dbReference type="AlphaFoldDB" id="A0ABC8L6P6"/>
<comment type="caution">
    <text evidence="7">The sequence shown here is derived from an EMBL/GenBank/DDBJ whole genome shotgun (WGS) entry which is preliminary data.</text>
</comment>
<evidence type="ECO:0000313" key="7">
    <source>
        <dbReference type="EMBL" id="CAH8372539.1"/>
    </source>
</evidence>
<evidence type="ECO:0000256" key="6">
    <source>
        <dbReference type="RuleBase" id="RU363114"/>
    </source>
</evidence>
<name>A0ABC8L6P6_ERUVS</name>
<comment type="function">
    <text evidence="1 6">Hydrolyzes acetyl esters in homogalacturonan regions of pectin. In type I primary cell wall, galacturonic acid residues of pectin can be acetylated at the O-2 and O-3 positions. Decreasing the degree of acetylation of pectin gels in vitro alters their physical properties.</text>
</comment>
<protein>
    <recommendedName>
        <fullName evidence="6">Pectin acetylesterase</fullName>
        <ecNumber evidence="6">3.1.1.-</ecNumber>
    </recommendedName>
</protein>
<dbReference type="GO" id="GO:0071555">
    <property type="term" value="P:cell wall organization"/>
    <property type="evidence" value="ECO:0007669"/>
    <property type="project" value="UniProtKB-KW"/>
</dbReference>
<gene>
    <name evidence="7" type="ORF">ERUC_LOCUS31717</name>
</gene>
<dbReference type="EMBL" id="CAKOAT010436265">
    <property type="protein sequence ID" value="CAH8372539.1"/>
    <property type="molecule type" value="Genomic_DNA"/>
</dbReference>
<dbReference type="PANTHER" id="PTHR21562">
    <property type="entry name" value="NOTUM-RELATED"/>
    <property type="match status" value="1"/>
</dbReference>
<dbReference type="PANTHER" id="PTHR21562:SF100">
    <property type="entry name" value="PECTIN ACETYLESTERASE"/>
    <property type="match status" value="1"/>
</dbReference>
<reference evidence="7 8" key="1">
    <citation type="submission" date="2022-03" db="EMBL/GenBank/DDBJ databases">
        <authorList>
            <person name="Macdonald S."/>
            <person name="Ahmed S."/>
            <person name="Newling K."/>
        </authorList>
    </citation>
    <scope>NUCLEOTIDE SEQUENCE [LARGE SCALE GENOMIC DNA]</scope>
</reference>